<dbReference type="PANTHER" id="PTHR36505">
    <property type="entry name" value="BLR1072 PROTEIN"/>
    <property type="match status" value="1"/>
</dbReference>
<dbReference type="Gene3D" id="3.90.50.10">
    <property type="entry name" value="Photosynthetic Reaction Center, subunit H, domain 2"/>
    <property type="match status" value="1"/>
</dbReference>
<feature type="region of interest" description="Disordered" evidence="1">
    <location>
        <begin position="1"/>
        <end position="32"/>
    </location>
</feature>
<comment type="caution">
    <text evidence="3">The sequence shown here is derived from an EMBL/GenBank/DDBJ whole genome shotgun (WGS) entry which is preliminary data.</text>
</comment>
<feature type="domain" description="PRC-barrel" evidence="2">
    <location>
        <begin position="25"/>
        <end position="95"/>
    </location>
</feature>
<evidence type="ECO:0000256" key="1">
    <source>
        <dbReference type="SAM" id="MobiDB-lite"/>
    </source>
</evidence>
<organism evidence="3 4">
    <name type="scientific">Arthrobacter psychrolactophilus</name>
    <dbReference type="NCBI Taxonomy" id="92442"/>
    <lineage>
        <taxon>Bacteria</taxon>
        <taxon>Bacillati</taxon>
        <taxon>Actinomycetota</taxon>
        <taxon>Actinomycetes</taxon>
        <taxon>Micrococcales</taxon>
        <taxon>Micrococcaceae</taxon>
        <taxon>Arthrobacter</taxon>
    </lineage>
</organism>
<gene>
    <name evidence="3" type="ORF">CVS30_09090</name>
</gene>
<dbReference type="GO" id="GO:0030077">
    <property type="term" value="C:plasma membrane light-harvesting complex"/>
    <property type="evidence" value="ECO:0007669"/>
    <property type="project" value="InterPro"/>
</dbReference>
<protein>
    <submittedName>
        <fullName evidence="3">PRC-barrel domain-containing protein</fullName>
    </submittedName>
</protein>
<dbReference type="EMBL" id="QJVC01000006">
    <property type="protein sequence ID" value="PYI38699.1"/>
    <property type="molecule type" value="Genomic_DNA"/>
</dbReference>
<proteinExistence type="predicted"/>
<dbReference type="Pfam" id="PF05239">
    <property type="entry name" value="PRC"/>
    <property type="match status" value="1"/>
</dbReference>
<accession>A0A2V5IQ55</accession>
<evidence type="ECO:0000313" key="4">
    <source>
        <dbReference type="Proteomes" id="UP000247980"/>
    </source>
</evidence>
<dbReference type="SUPFAM" id="SSF50346">
    <property type="entry name" value="PRC-barrel domain"/>
    <property type="match status" value="1"/>
</dbReference>
<dbReference type="PANTHER" id="PTHR36505:SF1">
    <property type="entry name" value="BLR1072 PROTEIN"/>
    <property type="match status" value="1"/>
</dbReference>
<dbReference type="InterPro" id="IPR011033">
    <property type="entry name" value="PRC_barrel-like_sf"/>
</dbReference>
<dbReference type="OrthoDB" id="4738165at2"/>
<dbReference type="Proteomes" id="UP000247980">
    <property type="component" value="Unassembled WGS sequence"/>
</dbReference>
<dbReference type="RefSeq" id="WP_110485014.1">
    <property type="nucleotide sequence ID" value="NZ_QJVC01000006.1"/>
</dbReference>
<evidence type="ECO:0000313" key="3">
    <source>
        <dbReference type="EMBL" id="PYI38699.1"/>
    </source>
</evidence>
<dbReference type="InterPro" id="IPR027275">
    <property type="entry name" value="PRC-brl_dom"/>
</dbReference>
<sequence>MQTPETGKLLKLGDTDETIATPEEDIRNRHVKDRDGEDLGKISNLLVDESERKVRFIEIASGGFLGIGQDKTFIPVEAITSITGDEVRIDQTRERLSNAPAYDPELVRERDTYGSILDYYGYGPFWGPEYRYPDYPNYRY</sequence>
<evidence type="ECO:0000259" key="2">
    <source>
        <dbReference type="Pfam" id="PF05239"/>
    </source>
</evidence>
<dbReference type="InterPro" id="IPR014747">
    <property type="entry name" value="Bac_photo_RC_H_C"/>
</dbReference>
<name>A0A2V5IQ55_9MICC</name>
<reference evidence="3 4" key="1">
    <citation type="submission" date="2018-05" db="EMBL/GenBank/DDBJ databases">
        <title>Genetic diversity of glacier-inhabiting Cryobacterium bacteria in China and description of Cryobacterium mengkeensis sp. nov. and Arthrobacter glacialis sp. nov.</title>
        <authorList>
            <person name="Liu Q."/>
            <person name="Xin Y.-H."/>
        </authorList>
    </citation>
    <scope>NUCLEOTIDE SEQUENCE [LARGE SCALE GENOMIC DNA]</scope>
    <source>
        <strain evidence="3 4">B7</strain>
    </source>
</reference>
<dbReference type="GO" id="GO:0019684">
    <property type="term" value="P:photosynthesis, light reaction"/>
    <property type="evidence" value="ECO:0007669"/>
    <property type="project" value="InterPro"/>
</dbReference>
<dbReference type="AlphaFoldDB" id="A0A2V5IQ55"/>
<keyword evidence="4" id="KW-1185">Reference proteome</keyword>